<gene>
    <name evidence="1" type="ORF">AAFC00_006731</name>
</gene>
<reference evidence="1 2" key="1">
    <citation type="submission" date="2024-07" db="EMBL/GenBank/DDBJ databases">
        <title>Draft sequence of the Neodothiora populina.</title>
        <authorList>
            <person name="Drown D.D."/>
            <person name="Schuette U.S."/>
            <person name="Buechlein A.B."/>
            <person name="Rusch D.R."/>
            <person name="Winton L.W."/>
            <person name="Adams G.A."/>
        </authorList>
    </citation>
    <scope>NUCLEOTIDE SEQUENCE [LARGE SCALE GENOMIC DNA]</scope>
    <source>
        <strain evidence="1 2">CPC 39397</strain>
    </source>
</reference>
<protein>
    <submittedName>
        <fullName evidence="1">Uncharacterized protein</fullName>
    </submittedName>
</protein>
<dbReference type="PANTHER" id="PTHR14614">
    <property type="entry name" value="HEPATOCELLULAR CARCINOMA-ASSOCIATED ANTIGEN"/>
    <property type="match status" value="1"/>
</dbReference>
<dbReference type="Proteomes" id="UP001562354">
    <property type="component" value="Unassembled WGS sequence"/>
</dbReference>
<dbReference type="PANTHER" id="PTHR14614:SF156">
    <property type="entry name" value="PROTEIN-LYSINE N-METHYLTRANSFERASE EFM2"/>
    <property type="match status" value="1"/>
</dbReference>
<dbReference type="Gene3D" id="3.40.50.150">
    <property type="entry name" value="Vaccinia Virus protein VP39"/>
    <property type="match status" value="1"/>
</dbReference>
<evidence type="ECO:0000313" key="1">
    <source>
        <dbReference type="EMBL" id="KAL1303330.1"/>
    </source>
</evidence>
<dbReference type="InterPro" id="IPR019410">
    <property type="entry name" value="Methyltransf_16"/>
</dbReference>
<evidence type="ECO:0000313" key="2">
    <source>
        <dbReference type="Proteomes" id="UP001562354"/>
    </source>
</evidence>
<comment type="caution">
    <text evidence="1">The sequence shown here is derived from an EMBL/GenBank/DDBJ whole genome shotgun (WGS) entry which is preliminary data.</text>
</comment>
<dbReference type="GeneID" id="95980430"/>
<dbReference type="EMBL" id="JBFMKM010000010">
    <property type="protein sequence ID" value="KAL1303330.1"/>
    <property type="molecule type" value="Genomic_DNA"/>
</dbReference>
<keyword evidence="2" id="KW-1185">Reference proteome</keyword>
<proteinExistence type="predicted"/>
<dbReference type="RefSeq" id="XP_069199605.1">
    <property type="nucleotide sequence ID" value="XM_069346726.1"/>
</dbReference>
<accession>A0ABR3PAZ3</accession>
<dbReference type="Pfam" id="PF10294">
    <property type="entry name" value="Methyltransf_16"/>
    <property type="match status" value="1"/>
</dbReference>
<name>A0ABR3PAZ3_9PEZI</name>
<organism evidence="1 2">
    <name type="scientific">Neodothiora populina</name>
    <dbReference type="NCBI Taxonomy" id="2781224"/>
    <lineage>
        <taxon>Eukaryota</taxon>
        <taxon>Fungi</taxon>
        <taxon>Dikarya</taxon>
        <taxon>Ascomycota</taxon>
        <taxon>Pezizomycotina</taxon>
        <taxon>Dothideomycetes</taxon>
        <taxon>Dothideomycetidae</taxon>
        <taxon>Dothideales</taxon>
        <taxon>Dothioraceae</taxon>
        <taxon>Neodothiora</taxon>
    </lineage>
</organism>
<sequence>MSKQIDSEGNAIRTFQISSNNPQGGIEVKITEPNLTADNLPLETWASSWVMASQLHKLDIKMPSRTSATELGTSNGDGVTASDEPVAIIELGAGTGLVGLTAAHEWNAPVILTDLAPIVPGLQANISLNERLLSSCSKASATCGTLDWNDPTALTLSDGTTTISSRRKATVLLAADTVYSEEHPELLEKVVVEWLARTPEARFVITYAMRVAYLDEIRAVWERLENAGLVAVEEGQRRAGEGMFDDEGLCEWSVWKWKDLSSS</sequence>
<dbReference type="InterPro" id="IPR029063">
    <property type="entry name" value="SAM-dependent_MTases_sf"/>
</dbReference>